<dbReference type="EMBL" id="BPLQ01013294">
    <property type="protein sequence ID" value="GIY71165.1"/>
    <property type="molecule type" value="Genomic_DNA"/>
</dbReference>
<accession>A0AAV4VMN0</accession>
<dbReference type="AlphaFoldDB" id="A0AAV4VMN0"/>
<name>A0AAV4VMN0_9ARAC</name>
<reference evidence="1 2" key="1">
    <citation type="submission" date="2021-06" db="EMBL/GenBank/DDBJ databases">
        <title>Caerostris darwini draft genome.</title>
        <authorList>
            <person name="Kono N."/>
            <person name="Arakawa K."/>
        </authorList>
    </citation>
    <scope>NUCLEOTIDE SEQUENCE [LARGE SCALE GENOMIC DNA]</scope>
</reference>
<sequence>MIRIAHRHPEKRIIQNRQCVPYRRGRPIHPGKLGRRGKRARRETTVRRLACGVLALSLAPWKPRHDIASLHPSPSKSSLSWTPPLIVPRERCSIFLPHLLPSLTGHRSPTTHFLVYLRLALTSCHPVIRMLPCPPYPGGIDWDVPASQSKFASGGIDEKFRGWRVVGKGGAKEWKEGMDFYFFLGNVDTNWLQR</sequence>
<dbReference type="Proteomes" id="UP001054837">
    <property type="component" value="Unassembled WGS sequence"/>
</dbReference>
<proteinExistence type="predicted"/>
<protein>
    <submittedName>
        <fullName evidence="1">Uncharacterized protein</fullName>
    </submittedName>
</protein>
<organism evidence="1 2">
    <name type="scientific">Caerostris darwini</name>
    <dbReference type="NCBI Taxonomy" id="1538125"/>
    <lineage>
        <taxon>Eukaryota</taxon>
        <taxon>Metazoa</taxon>
        <taxon>Ecdysozoa</taxon>
        <taxon>Arthropoda</taxon>
        <taxon>Chelicerata</taxon>
        <taxon>Arachnida</taxon>
        <taxon>Araneae</taxon>
        <taxon>Araneomorphae</taxon>
        <taxon>Entelegynae</taxon>
        <taxon>Araneoidea</taxon>
        <taxon>Araneidae</taxon>
        <taxon>Caerostris</taxon>
    </lineage>
</organism>
<evidence type="ECO:0000313" key="1">
    <source>
        <dbReference type="EMBL" id="GIY71165.1"/>
    </source>
</evidence>
<evidence type="ECO:0000313" key="2">
    <source>
        <dbReference type="Proteomes" id="UP001054837"/>
    </source>
</evidence>
<comment type="caution">
    <text evidence="1">The sequence shown here is derived from an EMBL/GenBank/DDBJ whole genome shotgun (WGS) entry which is preliminary data.</text>
</comment>
<gene>
    <name evidence="1" type="ORF">CDAR_472281</name>
</gene>
<keyword evidence="2" id="KW-1185">Reference proteome</keyword>